<dbReference type="AlphaFoldDB" id="A0AAN7GLM7"/>
<dbReference type="SMART" id="SM01114">
    <property type="entry name" value="CXC"/>
    <property type="match status" value="2"/>
</dbReference>
<dbReference type="InterPro" id="IPR033467">
    <property type="entry name" value="Tesmin/TSO1-like_CXC"/>
</dbReference>
<organism evidence="6 7">
    <name type="scientific">Trapa incisa</name>
    <dbReference type="NCBI Taxonomy" id="236973"/>
    <lineage>
        <taxon>Eukaryota</taxon>
        <taxon>Viridiplantae</taxon>
        <taxon>Streptophyta</taxon>
        <taxon>Embryophyta</taxon>
        <taxon>Tracheophyta</taxon>
        <taxon>Spermatophyta</taxon>
        <taxon>Magnoliopsida</taxon>
        <taxon>eudicotyledons</taxon>
        <taxon>Gunneridae</taxon>
        <taxon>Pentapetalae</taxon>
        <taxon>rosids</taxon>
        <taxon>malvids</taxon>
        <taxon>Myrtales</taxon>
        <taxon>Lythraceae</taxon>
        <taxon>Trapa</taxon>
    </lineage>
</organism>
<keyword evidence="3" id="KW-0539">Nucleus</keyword>
<protein>
    <recommendedName>
        <fullName evidence="5">CRC domain-containing protein</fullName>
    </recommendedName>
</protein>
<evidence type="ECO:0000313" key="7">
    <source>
        <dbReference type="Proteomes" id="UP001345219"/>
    </source>
</evidence>
<feature type="region of interest" description="Disordered" evidence="4">
    <location>
        <begin position="372"/>
        <end position="397"/>
    </location>
</feature>
<evidence type="ECO:0000256" key="1">
    <source>
        <dbReference type="ARBA" id="ARBA00004123"/>
    </source>
</evidence>
<dbReference type="GO" id="GO:0003700">
    <property type="term" value="F:DNA-binding transcription factor activity"/>
    <property type="evidence" value="ECO:0007669"/>
    <property type="project" value="InterPro"/>
</dbReference>
<comment type="similarity">
    <text evidence="2">Belongs to the lin-54 family.</text>
</comment>
<accession>A0AAN7GLM7</accession>
<feature type="region of interest" description="Disordered" evidence="4">
    <location>
        <begin position="469"/>
        <end position="488"/>
    </location>
</feature>
<keyword evidence="7" id="KW-1185">Reference proteome</keyword>
<evidence type="ECO:0000256" key="3">
    <source>
        <dbReference type="ARBA" id="ARBA00023242"/>
    </source>
</evidence>
<feature type="domain" description="CRC" evidence="5">
    <location>
        <begin position="405"/>
        <end position="530"/>
    </location>
</feature>
<dbReference type="EMBL" id="JAXIOK010000022">
    <property type="protein sequence ID" value="KAK4744214.1"/>
    <property type="molecule type" value="Genomic_DNA"/>
</dbReference>
<dbReference type="GO" id="GO:0005634">
    <property type="term" value="C:nucleus"/>
    <property type="evidence" value="ECO:0007669"/>
    <property type="project" value="UniProtKB-SubCell"/>
</dbReference>
<dbReference type="PANTHER" id="PTHR46159:SF12">
    <property type="entry name" value="PROTEIN TESMIN_TSO1-LIKE CXC 3-RELATED"/>
    <property type="match status" value="1"/>
</dbReference>
<comment type="subcellular location">
    <subcellularLocation>
        <location evidence="1">Nucleus</location>
    </subcellularLocation>
</comment>
<evidence type="ECO:0000313" key="6">
    <source>
        <dbReference type="EMBL" id="KAK4744214.1"/>
    </source>
</evidence>
<feature type="compositionally biased region" description="Basic and acidic residues" evidence="4">
    <location>
        <begin position="470"/>
        <end position="483"/>
    </location>
</feature>
<proteinExistence type="inferred from homology"/>
<sequence length="693" mass="76440">MDTPGKSHALSASASDYEVSPVFQYINNLSPLELKKSLGTNQPFNLLSSVSPLAVFASPQLDINKQHLKLLAGGHQLSGSSAFEFLENKNKDSSKQGALKSDKECHSIDGKSRFKSVISVENNAVMPTESVVNPDDSHTTRKHDEQRYASRVASSAPVLFSDVRNICDICHTEQIMQDSLKMVLAADSDSINFKSSNLVGNGVDLGTMVSTVDNAHHPDVNGNEKHELEYSSIVNSYVKEQNLDAPDPAISHATLPELRMSDPSADLDEENEEFAKSYRQSTFLRRCLFSEMATTHNSKDSSIFILDTGEAVKCEPQMSYVPLTLTTQCEAVSASDYLASADLSPMSSSDMNQVLSLRKDLILCDDGAPQSENDCHTSASPHKELDQHGPLMKRNRSEKDTEITSCKRCNCRRSKCLKLYCDCFAAGLYCIGPCSCQDCFNRLIFKDKVLETRKQIESRNPLAFAPKVIKGTDSDMGHGEEGTKTPASARHKQGCRCKRSSCLKKYCECFQVGVGCSFNCRCEGCKNTYGRKDEPQELEGRAGETSRRVRSLHVTAKYDESKEEYAYSNKREAANDRIQTEIPFTFPAIHGGTDPSKKEAPRAFSTSKFGSVDAFTGKHVLENEDELTRNAENQDVNREPPASKYSYTMGKGVHLSLPWSRPASASIAMSSRGRVILKSIASLPKTTETCSKD</sequence>
<dbReference type="Proteomes" id="UP001345219">
    <property type="component" value="Chromosome 9"/>
</dbReference>
<dbReference type="InterPro" id="IPR044522">
    <property type="entry name" value="TSO1-like"/>
</dbReference>
<evidence type="ECO:0000259" key="5">
    <source>
        <dbReference type="PROSITE" id="PS51634"/>
    </source>
</evidence>
<evidence type="ECO:0000256" key="2">
    <source>
        <dbReference type="ARBA" id="ARBA00007267"/>
    </source>
</evidence>
<dbReference type="PROSITE" id="PS51634">
    <property type="entry name" value="CRC"/>
    <property type="match status" value="1"/>
</dbReference>
<gene>
    <name evidence="6" type="ORF">SAY87_010526</name>
</gene>
<name>A0AAN7GLM7_9MYRT</name>
<evidence type="ECO:0000256" key="4">
    <source>
        <dbReference type="SAM" id="MobiDB-lite"/>
    </source>
</evidence>
<comment type="caution">
    <text evidence="6">The sequence shown here is derived from an EMBL/GenBank/DDBJ whole genome shotgun (WGS) entry which is preliminary data.</text>
</comment>
<dbReference type="PANTHER" id="PTHR46159">
    <property type="entry name" value="PROTEIN TESMIN/TSO1-LIKE CXC 2"/>
    <property type="match status" value="1"/>
</dbReference>
<dbReference type="InterPro" id="IPR005172">
    <property type="entry name" value="CRC"/>
</dbReference>
<dbReference type="Pfam" id="PF03638">
    <property type="entry name" value="TCR"/>
    <property type="match status" value="2"/>
</dbReference>
<reference evidence="6 7" key="1">
    <citation type="journal article" date="2023" name="Hortic Res">
        <title>Pangenome of water caltrop reveals structural variations and asymmetric subgenome divergence after allopolyploidization.</title>
        <authorList>
            <person name="Zhang X."/>
            <person name="Chen Y."/>
            <person name="Wang L."/>
            <person name="Yuan Y."/>
            <person name="Fang M."/>
            <person name="Shi L."/>
            <person name="Lu R."/>
            <person name="Comes H.P."/>
            <person name="Ma Y."/>
            <person name="Chen Y."/>
            <person name="Huang G."/>
            <person name="Zhou Y."/>
            <person name="Zheng Z."/>
            <person name="Qiu Y."/>
        </authorList>
    </citation>
    <scope>NUCLEOTIDE SEQUENCE [LARGE SCALE GENOMIC DNA]</scope>
    <source>
        <tissue evidence="6">Roots</tissue>
    </source>
</reference>